<sequence length="68" mass="7373">METIIMIDFMPDKEDPTSSPKDQGSWSVLPYSECPRQKGNKEPTPIHLPKSLGVALPVNPPISGPESG</sequence>
<evidence type="ECO:0000256" key="1">
    <source>
        <dbReference type="SAM" id="MobiDB-lite"/>
    </source>
</evidence>
<keyword evidence="3" id="KW-1185">Reference proteome</keyword>
<dbReference type="Proteomes" id="UP000265520">
    <property type="component" value="Unassembled WGS sequence"/>
</dbReference>
<dbReference type="AlphaFoldDB" id="A0A392NV25"/>
<evidence type="ECO:0000313" key="2">
    <source>
        <dbReference type="EMBL" id="MCI03019.1"/>
    </source>
</evidence>
<dbReference type="EMBL" id="LXQA010050951">
    <property type="protein sequence ID" value="MCI03019.1"/>
    <property type="molecule type" value="Genomic_DNA"/>
</dbReference>
<proteinExistence type="predicted"/>
<comment type="caution">
    <text evidence="2">The sequence shown here is derived from an EMBL/GenBank/DDBJ whole genome shotgun (WGS) entry which is preliminary data.</text>
</comment>
<evidence type="ECO:0000313" key="3">
    <source>
        <dbReference type="Proteomes" id="UP000265520"/>
    </source>
</evidence>
<feature type="compositionally biased region" description="Polar residues" evidence="1">
    <location>
        <begin position="17"/>
        <end position="26"/>
    </location>
</feature>
<protein>
    <submittedName>
        <fullName evidence="2">Uncharacterized protein</fullName>
    </submittedName>
</protein>
<organism evidence="2 3">
    <name type="scientific">Trifolium medium</name>
    <dbReference type="NCBI Taxonomy" id="97028"/>
    <lineage>
        <taxon>Eukaryota</taxon>
        <taxon>Viridiplantae</taxon>
        <taxon>Streptophyta</taxon>
        <taxon>Embryophyta</taxon>
        <taxon>Tracheophyta</taxon>
        <taxon>Spermatophyta</taxon>
        <taxon>Magnoliopsida</taxon>
        <taxon>eudicotyledons</taxon>
        <taxon>Gunneridae</taxon>
        <taxon>Pentapetalae</taxon>
        <taxon>rosids</taxon>
        <taxon>fabids</taxon>
        <taxon>Fabales</taxon>
        <taxon>Fabaceae</taxon>
        <taxon>Papilionoideae</taxon>
        <taxon>50 kb inversion clade</taxon>
        <taxon>NPAAA clade</taxon>
        <taxon>Hologalegina</taxon>
        <taxon>IRL clade</taxon>
        <taxon>Trifolieae</taxon>
        <taxon>Trifolium</taxon>
    </lineage>
</organism>
<reference evidence="2 3" key="1">
    <citation type="journal article" date="2018" name="Front. Plant Sci.">
        <title>Red Clover (Trifolium pratense) and Zigzag Clover (T. medium) - A Picture of Genomic Similarities and Differences.</title>
        <authorList>
            <person name="Dluhosova J."/>
            <person name="Istvanek J."/>
            <person name="Nedelnik J."/>
            <person name="Repkova J."/>
        </authorList>
    </citation>
    <scope>NUCLEOTIDE SEQUENCE [LARGE SCALE GENOMIC DNA]</scope>
    <source>
        <strain evidence="3">cv. 10/8</strain>
        <tissue evidence="2">Leaf</tissue>
    </source>
</reference>
<feature type="region of interest" description="Disordered" evidence="1">
    <location>
        <begin position="1"/>
        <end position="68"/>
    </location>
</feature>
<name>A0A392NV25_9FABA</name>
<feature type="compositionally biased region" description="Pro residues" evidence="1">
    <location>
        <begin position="58"/>
        <end position="68"/>
    </location>
</feature>
<accession>A0A392NV25</accession>